<evidence type="ECO:0000256" key="9">
    <source>
        <dbReference type="RuleBase" id="RU361193"/>
    </source>
</evidence>
<accession>A0A2S5B395</accession>
<dbReference type="PANTHER" id="PTHR11742:SF103">
    <property type="entry name" value="ENDOPLASMIC RETICULUM MANNOSIDASE MNL2-RELATED"/>
    <property type="match status" value="1"/>
</dbReference>
<feature type="region of interest" description="Disordered" evidence="10">
    <location>
        <begin position="241"/>
        <end position="260"/>
    </location>
</feature>
<evidence type="ECO:0000256" key="7">
    <source>
        <dbReference type="PIRSR" id="PIRSR601382-2"/>
    </source>
</evidence>
<evidence type="ECO:0000313" key="12">
    <source>
        <dbReference type="Proteomes" id="UP000237144"/>
    </source>
</evidence>
<dbReference type="Proteomes" id="UP000237144">
    <property type="component" value="Unassembled WGS sequence"/>
</dbReference>
<feature type="compositionally biased region" description="Gly residues" evidence="10">
    <location>
        <begin position="990"/>
        <end position="1002"/>
    </location>
</feature>
<dbReference type="InterPro" id="IPR036026">
    <property type="entry name" value="Seven-hairpin_glycosidases"/>
</dbReference>
<feature type="active site" evidence="6">
    <location>
        <position position="769"/>
    </location>
</feature>
<dbReference type="STRING" id="741276.A0A2S5B395"/>
<comment type="similarity">
    <text evidence="3 9">Belongs to the glycosyl hydrolase 47 family.</text>
</comment>
<dbReference type="GO" id="GO:0004571">
    <property type="term" value="F:mannosyl-oligosaccharide 1,2-alpha-mannosidase activity"/>
    <property type="evidence" value="ECO:0007669"/>
    <property type="project" value="InterPro"/>
</dbReference>
<dbReference type="Pfam" id="PF01532">
    <property type="entry name" value="Glyco_hydro_47"/>
    <property type="match status" value="2"/>
</dbReference>
<feature type="region of interest" description="Disordered" evidence="10">
    <location>
        <begin position="116"/>
        <end position="160"/>
    </location>
</feature>
<evidence type="ECO:0000256" key="8">
    <source>
        <dbReference type="PIRSR" id="PIRSR601382-3"/>
    </source>
</evidence>
<dbReference type="GO" id="GO:0005783">
    <property type="term" value="C:endoplasmic reticulum"/>
    <property type="evidence" value="ECO:0007669"/>
    <property type="project" value="TreeGrafter"/>
</dbReference>
<dbReference type="SUPFAM" id="SSF48225">
    <property type="entry name" value="Seven-hairpin glycosidases"/>
    <property type="match status" value="1"/>
</dbReference>
<sequence length="1002" mass="110297">MLPTRRRSPPSYSRLESAPGSASPNGGWNVRIDGSDASGSSWTSASARTDGSMSFAFGRSDDDIYSDVEKAGVSDAWPAAAAGLKRHVRTTRGKAVLATAAVALFLFARTAWQSGPPALSSSASPKQDALSTTTGGTAETALGASDSATQAEPSARPIPEYDEAAFTQPRRSVPPTWPDPWAHVDDPAFRAREWLGVSRFGSAEQGWKQTQDPPQRAAPPARYILKAFEYTAEVAGKRKDGVAGDGPLPPGVDFDDMTGRPKMVDRKNLKLGKEHGWKPDPRFLAANIGTARQNVRESPPIQQVGAGASSRNPALIEEARRRDWVKRAFMHVWEGYSQHAYGHDELAPVSGRWSDNYNGWGATLVDSLDTLLMMNMSHEYTVARQHVADIDFTFLVPKGAETFSTKLPDLNDLELGSEGKDGKADSQRVKGFVDPRRLQQQNQHSPTTISWFETTIRYLGGLLSAYELSGDPLMLQRATELGDWLLPAFATEYGLPINRYAIGHNPDGAHSGRQSLAEVGSMTLEMTKLSQLTGDEVYYRAAQRAIDTLDKHFAAAQKVPEPAVAPGTRRKGRLGTLLPAFLDANYPANMQGDYTLGGLADSYYEYLVKQAHLTSLSQDQYSRMYSRAMDSILEHLVRPLNVIPGRHDLALLGNLNWGGYQHEMQHLACFAGGMFGLGARLLDRPHDLDVAVNVTNACVWAYESTQTGIGGESVTFYGPDERARFIINEATGMFAPKSCALTSTSGRITPRGNPPGVRTSNKRQIGRPETIESVFYMYRLTGDRKWQDQGWTMFVNWVEHTITEFGFATIRDVTTVPVRKEDSMESFVLGETLKYYYLLFSPPDFFSLDDWVFSTEAHPFWRPRPDVRHPPVTLWAGPDSAPQAAASFSSQMGEGTWVQKWARVQQAAALAPVTVPRSQEEKAQAASLRESRARLDPEMRQFGRRPPGGARRPFVRPSEEDMAEAKRRKEEHEKYNPPPKLAQPPAGQRANGGGRGMAGGGF</sequence>
<evidence type="ECO:0000313" key="11">
    <source>
        <dbReference type="EMBL" id="POY71252.1"/>
    </source>
</evidence>
<evidence type="ECO:0000256" key="6">
    <source>
        <dbReference type="PIRSR" id="PIRSR601382-1"/>
    </source>
</evidence>
<keyword evidence="7" id="KW-0479">Metal-binding</keyword>
<proteinExistence type="inferred from homology"/>
<dbReference type="Gene3D" id="1.50.10.10">
    <property type="match status" value="1"/>
</dbReference>
<dbReference type="OrthoDB" id="8118055at2759"/>
<feature type="compositionally biased region" description="Basic and acidic residues" evidence="10">
    <location>
        <begin position="918"/>
        <end position="941"/>
    </location>
</feature>
<keyword evidence="7" id="KW-0106">Calcium</keyword>
<feature type="active site" description="Proton donor" evidence="6">
    <location>
        <position position="712"/>
    </location>
</feature>
<comment type="pathway">
    <text evidence="2">Protein modification; protein glycosylation.</text>
</comment>
<dbReference type="GO" id="GO:0036503">
    <property type="term" value="P:ERAD pathway"/>
    <property type="evidence" value="ECO:0007669"/>
    <property type="project" value="UniProtKB-ARBA"/>
</dbReference>
<dbReference type="AlphaFoldDB" id="A0A2S5B395"/>
<dbReference type="InterPro" id="IPR050749">
    <property type="entry name" value="Glycosyl_Hydrolase_47"/>
</dbReference>
<dbReference type="PRINTS" id="PR00747">
    <property type="entry name" value="GLYHDRLASE47"/>
</dbReference>
<feature type="region of interest" description="Disordered" evidence="10">
    <location>
        <begin position="1"/>
        <end position="48"/>
    </location>
</feature>
<evidence type="ECO:0000256" key="5">
    <source>
        <dbReference type="ARBA" id="ARBA00023157"/>
    </source>
</evidence>
<evidence type="ECO:0000256" key="10">
    <source>
        <dbReference type="SAM" id="MobiDB-lite"/>
    </source>
</evidence>
<dbReference type="EC" id="3.2.1.-" evidence="9"/>
<name>A0A2S5B395_9BASI</name>
<feature type="disulfide bond" evidence="8">
    <location>
        <begin position="669"/>
        <end position="698"/>
    </location>
</feature>
<keyword evidence="4 9" id="KW-0378">Hydrolase</keyword>
<evidence type="ECO:0000256" key="4">
    <source>
        <dbReference type="ARBA" id="ARBA00022801"/>
    </source>
</evidence>
<dbReference type="GO" id="GO:0005975">
    <property type="term" value="P:carbohydrate metabolic process"/>
    <property type="evidence" value="ECO:0007669"/>
    <property type="project" value="InterPro"/>
</dbReference>
<feature type="region of interest" description="Disordered" evidence="10">
    <location>
        <begin position="915"/>
        <end position="1002"/>
    </location>
</feature>
<feature type="compositionally biased region" description="Basic and acidic residues" evidence="10">
    <location>
        <begin position="957"/>
        <end position="975"/>
    </location>
</feature>
<evidence type="ECO:0000256" key="2">
    <source>
        <dbReference type="ARBA" id="ARBA00004922"/>
    </source>
</evidence>
<dbReference type="GO" id="GO:0005509">
    <property type="term" value="F:calcium ion binding"/>
    <property type="evidence" value="ECO:0007669"/>
    <property type="project" value="InterPro"/>
</dbReference>
<feature type="compositionally biased region" description="Low complexity" evidence="10">
    <location>
        <begin position="35"/>
        <end position="47"/>
    </location>
</feature>
<dbReference type="PANTHER" id="PTHR11742">
    <property type="entry name" value="MANNOSYL-OLIGOSACCHARIDE ALPHA-1,2-MANNOSIDASE-RELATED"/>
    <property type="match status" value="1"/>
</dbReference>
<dbReference type="EMBL" id="PJQD01000085">
    <property type="protein sequence ID" value="POY71252.1"/>
    <property type="molecule type" value="Genomic_DNA"/>
</dbReference>
<feature type="active site" description="Proton donor" evidence="6">
    <location>
        <position position="453"/>
    </location>
</feature>
<keyword evidence="12" id="KW-1185">Reference proteome</keyword>
<evidence type="ECO:0000256" key="3">
    <source>
        <dbReference type="ARBA" id="ARBA00007658"/>
    </source>
</evidence>
<dbReference type="GO" id="GO:0016020">
    <property type="term" value="C:membrane"/>
    <property type="evidence" value="ECO:0007669"/>
    <property type="project" value="InterPro"/>
</dbReference>
<gene>
    <name evidence="11" type="ORF">BMF94_5564</name>
</gene>
<feature type="compositionally biased region" description="Low complexity" evidence="10">
    <location>
        <begin position="116"/>
        <end position="145"/>
    </location>
</feature>
<keyword evidence="9" id="KW-0326">Glycosidase</keyword>
<feature type="compositionally biased region" description="Low complexity" evidence="10">
    <location>
        <begin position="944"/>
        <end position="956"/>
    </location>
</feature>
<feature type="binding site" evidence="7">
    <location>
        <position position="855"/>
    </location>
    <ligand>
        <name>Ca(2+)</name>
        <dbReference type="ChEBI" id="CHEBI:29108"/>
    </ligand>
</feature>
<dbReference type="InterPro" id="IPR012341">
    <property type="entry name" value="6hp_glycosidase-like_sf"/>
</dbReference>
<protein>
    <recommendedName>
        <fullName evidence="9">alpha-1,2-Mannosidase</fullName>
        <ecNumber evidence="9">3.2.1.-</ecNumber>
    </recommendedName>
</protein>
<keyword evidence="5 8" id="KW-1015">Disulfide bond</keyword>
<organism evidence="11 12">
    <name type="scientific">Rhodotorula taiwanensis</name>
    <dbReference type="NCBI Taxonomy" id="741276"/>
    <lineage>
        <taxon>Eukaryota</taxon>
        <taxon>Fungi</taxon>
        <taxon>Dikarya</taxon>
        <taxon>Basidiomycota</taxon>
        <taxon>Pucciniomycotina</taxon>
        <taxon>Microbotryomycetes</taxon>
        <taxon>Sporidiobolales</taxon>
        <taxon>Sporidiobolaceae</taxon>
        <taxon>Rhodotorula</taxon>
    </lineage>
</organism>
<dbReference type="InterPro" id="IPR001382">
    <property type="entry name" value="Glyco_hydro_47"/>
</dbReference>
<evidence type="ECO:0000256" key="1">
    <source>
        <dbReference type="ARBA" id="ARBA00001913"/>
    </source>
</evidence>
<feature type="active site" evidence="6">
    <location>
        <position position="601"/>
    </location>
</feature>
<comment type="cofactor">
    <cofactor evidence="1 7">
        <name>Ca(2+)</name>
        <dbReference type="ChEBI" id="CHEBI:29108"/>
    </cofactor>
</comment>
<reference evidence="11 12" key="1">
    <citation type="journal article" date="2018" name="Front. Microbiol.">
        <title>Prospects for Fungal Bioremediation of Acidic Radioactive Waste Sites: Characterization and Genome Sequence of Rhodotorula taiwanensis MD1149.</title>
        <authorList>
            <person name="Tkavc R."/>
            <person name="Matrosova V.Y."/>
            <person name="Grichenko O.E."/>
            <person name="Gostincar C."/>
            <person name="Volpe R.P."/>
            <person name="Klimenkova P."/>
            <person name="Gaidamakova E.K."/>
            <person name="Zhou C.E."/>
            <person name="Stewart B.J."/>
            <person name="Lyman M.G."/>
            <person name="Malfatti S.A."/>
            <person name="Rubinfeld B."/>
            <person name="Courtot M."/>
            <person name="Singh J."/>
            <person name="Dalgard C.L."/>
            <person name="Hamilton T."/>
            <person name="Frey K.G."/>
            <person name="Gunde-Cimerman N."/>
            <person name="Dugan L."/>
            <person name="Daly M.J."/>
        </authorList>
    </citation>
    <scope>NUCLEOTIDE SEQUENCE [LARGE SCALE GENOMIC DNA]</scope>
    <source>
        <strain evidence="11 12">MD1149</strain>
    </source>
</reference>
<comment type="caution">
    <text evidence="11">The sequence shown here is derived from an EMBL/GenBank/DDBJ whole genome shotgun (WGS) entry which is preliminary data.</text>
</comment>